<evidence type="ECO:0000256" key="11">
    <source>
        <dbReference type="PROSITE-ProRule" id="PRU00023"/>
    </source>
</evidence>
<dbReference type="InterPro" id="IPR036420">
    <property type="entry name" value="BRCT_dom_sf"/>
</dbReference>
<protein>
    <submittedName>
        <fullName evidence="17">BRCA1-associated RING domain protein 1</fullName>
    </submittedName>
</protein>
<evidence type="ECO:0000256" key="3">
    <source>
        <dbReference type="ARBA" id="ARBA00022553"/>
    </source>
</evidence>
<reference evidence="17" key="1">
    <citation type="submission" date="2025-08" db="UniProtKB">
        <authorList>
            <consortium name="RefSeq"/>
        </authorList>
    </citation>
    <scope>IDENTIFICATION</scope>
    <source>
        <tissue evidence="17">Blood</tissue>
    </source>
</reference>
<evidence type="ECO:0000256" key="8">
    <source>
        <dbReference type="ARBA" id="ARBA00022843"/>
    </source>
</evidence>
<keyword evidence="6 12" id="KW-0863">Zinc-finger</keyword>
<dbReference type="InterPro" id="IPR017907">
    <property type="entry name" value="Znf_RING_CS"/>
</dbReference>
<dbReference type="FunFam" id="3.40.50.10190:FF:000013">
    <property type="entry name" value="BRCA1 associated RING domain 1"/>
    <property type="match status" value="1"/>
</dbReference>
<dbReference type="GO" id="GO:0070531">
    <property type="term" value="C:BRCA1-A complex"/>
    <property type="evidence" value="ECO:0007669"/>
    <property type="project" value="TreeGrafter"/>
</dbReference>
<dbReference type="GO" id="GO:0008270">
    <property type="term" value="F:zinc ion binding"/>
    <property type="evidence" value="ECO:0007669"/>
    <property type="project" value="UniProtKB-KW"/>
</dbReference>
<dbReference type="SUPFAM" id="SSF52113">
    <property type="entry name" value="BRCT domain"/>
    <property type="match status" value="1"/>
</dbReference>
<dbReference type="Proteomes" id="UP000515131">
    <property type="component" value="Unplaced"/>
</dbReference>
<keyword evidence="16" id="KW-1185">Reference proteome</keyword>
<dbReference type="PRINTS" id="PR01415">
    <property type="entry name" value="ANKYRIN"/>
</dbReference>
<dbReference type="GeneID" id="112866876"/>
<feature type="repeat" description="ANK" evidence="11">
    <location>
        <begin position="423"/>
        <end position="455"/>
    </location>
</feature>
<proteinExistence type="predicted"/>
<dbReference type="InterPro" id="IPR036770">
    <property type="entry name" value="Ankyrin_rpt-contain_sf"/>
</dbReference>
<dbReference type="Gene3D" id="3.40.50.10190">
    <property type="entry name" value="BRCT domain"/>
    <property type="match status" value="1"/>
</dbReference>
<evidence type="ECO:0000256" key="12">
    <source>
        <dbReference type="PROSITE-ProRule" id="PRU00175"/>
    </source>
</evidence>
<evidence type="ECO:0000256" key="1">
    <source>
        <dbReference type="ARBA" id="ARBA00004123"/>
    </source>
</evidence>
<gene>
    <name evidence="17" type="primary">BARD1</name>
</gene>
<dbReference type="PROSITE" id="PS50297">
    <property type="entry name" value="ANK_REP_REGION"/>
    <property type="match status" value="3"/>
</dbReference>
<keyword evidence="5" id="KW-0677">Repeat</keyword>
<dbReference type="CDD" id="cd17720">
    <property type="entry name" value="BRCT_Bard1_rpt2"/>
    <property type="match status" value="1"/>
</dbReference>
<dbReference type="InterPro" id="IPR001357">
    <property type="entry name" value="BRCT_dom"/>
</dbReference>
<feature type="region of interest" description="Disordered" evidence="13">
    <location>
        <begin position="180"/>
        <end position="233"/>
    </location>
</feature>
<keyword evidence="7" id="KW-0862">Zinc</keyword>
<evidence type="ECO:0000256" key="9">
    <source>
        <dbReference type="ARBA" id="ARBA00023043"/>
    </source>
</evidence>
<dbReference type="GO" id="GO:0031436">
    <property type="term" value="C:BRCA1-BARD1 complex"/>
    <property type="evidence" value="ECO:0007669"/>
    <property type="project" value="TreeGrafter"/>
</dbReference>
<dbReference type="SUPFAM" id="SSF48403">
    <property type="entry name" value="Ankyrin repeat"/>
    <property type="match status" value="1"/>
</dbReference>
<dbReference type="InterPro" id="IPR002110">
    <property type="entry name" value="Ankyrin_rpt"/>
</dbReference>
<name>A0A6P6IBL3_PUMCO</name>
<feature type="compositionally biased region" description="Polar residues" evidence="13">
    <location>
        <begin position="375"/>
        <end position="397"/>
    </location>
</feature>
<dbReference type="Pfam" id="PF14835">
    <property type="entry name" value="zf-RING_6"/>
    <property type="match status" value="1"/>
</dbReference>
<evidence type="ECO:0000259" key="15">
    <source>
        <dbReference type="PROSITE" id="PS50172"/>
    </source>
</evidence>
<dbReference type="Gene3D" id="3.30.40.10">
    <property type="entry name" value="Zinc/RING finger domain, C3HC4 (zinc finger)"/>
    <property type="match status" value="1"/>
</dbReference>
<dbReference type="SUPFAM" id="SSF57850">
    <property type="entry name" value="RING/U-box"/>
    <property type="match status" value="1"/>
</dbReference>
<evidence type="ECO:0000256" key="10">
    <source>
        <dbReference type="ARBA" id="ARBA00023242"/>
    </source>
</evidence>
<dbReference type="RefSeq" id="XP_025785626.1">
    <property type="nucleotide sequence ID" value="XM_025929841.1"/>
</dbReference>
<dbReference type="Pfam" id="PF12796">
    <property type="entry name" value="Ank_2"/>
    <property type="match status" value="1"/>
</dbReference>
<feature type="repeat" description="ANK" evidence="11">
    <location>
        <begin position="456"/>
        <end position="488"/>
    </location>
</feature>
<keyword evidence="2" id="KW-1017">Isopeptide bond</keyword>
<dbReference type="PROSITE" id="PS50172">
    <property type="entry name" value="BRCT"/>
    <property type="match status" value="1"/>
</dbReference>
<evidence type="ECO:0000313" key="16">
    <source>
        <dbReference type="Proteomes" id="UP000515131"/>
    </source>
</evidence>
<keyword evidence="9 11" id="KW-0040">ANK repeat</keyword>
<dbReference type="GO" id="GO:0085020">
    <property type="term" value="P:protein K6-linked ubiquitination"/>
    <property type="evidence" value="ECO:0007669"/>
    <property type="project" value="TreeGrafter"/>
</dbReference>
<evidence type="ECO:0000313" key="17">
    <source>
        <dbReference type="RefSeq" id="XP_025785626.1"/>
    </source>
</evidence>
<dbReference type="AlphaFoldDB" id="A0A6P6IBL3"/>
<evidence type="ECO:0000256" key="13">
    <source>
        <dbReference type="SAM" id="MobiDB-lite"/>
    </source>
</evidence>
<dbReference type="PROSITE" id="PS50088">
    <property type="entry name" value="ANK_REPEAT"/>
    <property type="match status" value="3"/>
</dbReference>
<evidence type="ECO:0000256" key="4">
    <source>
        <dbReference type="ARBA" id="ARBA00022723"/>
    </source>
</evidence>
<dbReference type="CTD" id="580"/>
<dbReference type="SMART" id="SM00292">
    <property type="entry name" value="BRCT"/>
    <property type="match status" value="1"/>
</dbReference>
<evidence type="ECO:0000256" key="2">
    <source>
        <dbReference type="ARBA" id="ARBA00022499"/>
    </source>
</evidence>
<feature type="region of interest" description="Disordered" evidence="13">
    <location>
        <begin position="268"/>
        <end position="399"/>
    </location>
</feature>
<keyword evidence="10" id="KW-0539">Nucleus</keyword>
<dbReference type="GO" id="GO:0004842">
    <property type="term" value="F:ubiquitin-protein transferase activity"/>
    <property type="evidence" value="ECO:0007669"/>
    <property type="project" value="TreeGrafter"/>
</dbReference>
<dbReference type="InterPro" id="IPR013083">
    <property type="entry name" value="Znf_RING/FYVE/PHD"/>
</dbReference>
<keyword evidence="3" id="KW-0597">Phosphoprotein</keyword>
<dbReference type="FunFam" id="3.30.40.10:FF:000349">
    <property type="entry name" value="BRCA1 associated RING domain 1"/>
    <property type="match status" value="1"/>
</dbReference>
<dbReference type="InterPro" id="IPR039503">
    <property type="entry name" value="BARD1_Znf-RING"/>
</dbReference>
<evidence type="ECO:0000256" key="5">
    <source>
        <dbReference type="ARBA" id="ARBA00022737"/>
    </source>
</evidence>
<dbReference type="InterPro" id="IPR001841">
    <property type="entry name" value="Znf_RING"/>
</dbReference>
<dbReference type="Gene3D" id="1.25.40.20">
    <property type="entry name" value="Ankyrin repeat-containing domain"/>
    <property type="match status" value="1"/>
</dbReference>
<dbReference type="SMART" id="SM00248">
    <property type="entry name" value="ANK"/>
    <property type="match status" value="3"/>
</dbReference>
<evidence type="ECO:0000256" key="6">
    <source>
        <dbReference type="ARBA" id="ARBA00022771"/>
    </source>
</evidence>
<dbReference type="CDD" id="cd16496">
    <property type="entry name" value="RING-HC_BARD1"/>
    <property type="match status" value="1"/>
</dbReference>
<dbReference type="PANTHER" id="PTHR24171">
    <property type="entry name" value="ANKYRIN REPEAT DOMAIN-CONTAINING PROTEIN 39-RELATED"/>
    <property type="match status" value="1"/>
</dbReference>
<keyword evidence="8" id="KW-0832">Ubl conjugation</keyword>
<comment type="subcellular location">
    <subcellularLocation>
        <location evidence="1">Nucleus</location>
    </subcellularLocation>
</comment>
<feature type="repeat" description="ANK" evidence="11">
    <location>
        <begin position="489"/>
        <end position="521"/>
    </location>
</feature>
<dbReference type="PANTHER" id="PTHR24171:SF8">
    <property type="entry name" value="BRCA1-ASSOCIATED RING DOMAIN PROTEIN 1"/>
    <property type="match status" value="1"/>
</dbReference>
<evidence type="ECO:0000256" key="7">
    <source>
        <dbReference type="ARBA" id="ARBA00022833"/>
    </source>
</evidence>
<dbReference type="KEGG" id="pcoo:112866876"/>
<keyword evidence="4" id="KW-0479">Metal-binding</keyword>
<feature type="compositionally biased region" description="Basic residues" evidence="13">
    <location>
        <begin position="193"/>
        <end position="205"/>
    </location>
</feature>
<feature type="compositionally biased region" description="Polar residues" evidence="13">
    <location>
        <begin position="337"/>
        <end position="347"/>
    </location>
</feature>
<dbReference type="PROSITE" id="PS00518">
    <property type="entry name" value="ZF_RING_1"/>
    <property type="match status" value="1"/>
</dbReference>
<feature type="region of interest" description="Disordered" evidence="13">
    <location>
        <begin position="1"/>
        <end position="27"/>
    </location>
</feature>
<feature type="domain" description="RING-type" evidence="14">
    <location>
        <begin position="45"/>
        <end position="81"/>
    </location>
</feature>
<dbReference type="PROSITE" id="PS50089">
    <property type="entry name" value="ZF_RING_2"/>
    <property type="match status" value="1"/>
</dbReference>
<accession>A0A6P6IBL3</accession>
<feature type="domain" description="BRCT" evidence="15">
    <location>
        <begin position="705"/>
        <end position="815"/>
    </location>
</feature>
<sequence length="815" mass="90785">MPGNRQPRVRSGNELRPAPAMEPEGRGAWAHSRAAFDRLEKLLRCSRCTNILREPVCLGGCEHIFCSNCVSDCIGTGCPVCYTPAWIQDVKINRQLDSMIQLCSKLRNLLHDNKLSDLKEDTSRQNVFNDAENKKNSIKMWFSPRSKKVRYVVTKVSVQTQPQVIDDGNAQQASVYKFVSTSPPTSVPERAKKASTRSSKKQKKKTLAEINQEWNFEAEKEDGEPDSKEEFKEKLVSFCSQPSVIASPQTNGDIDLLASDSVTESECSRSLTEVSLPLAEQIESPETESRNEDATPEKNACVNHLTSKQPLPSGHNGRPGRRSRRSSPISKRCRSSIPGTSGQQMLLSENKPLPGCSSPPPSKRKVGDTLRRKNSNISDESMSLSPGTPPSTLNSPSYRRMMFSPSAMKLSPGSLTAVKRNHRGETLLHIASIKGDLPSVEYLLQNGSDPNVKDHAGWTPLHEACNHGHLKVVELLLQHKALVNSAGYQNDSPLHDAAKNGHMDIVKLLLSYGASRNAVNIFGLRPVDYAEGENMKSLLLLPEENESSSTRHCSVLEKNYIKCVKNKDTFMVVLECEHGDVLREEEVVYPPSVLPSYCCVFIKCKKPVPSACLMDMASQYHYYYLHVLSESKVRKSKQVRAGEVEGSSAGGGAGPTRSRTILKTVMEKKSHLGVKACLQRKACEQEEKYEIPEGPQRSRLNKEQLLPKLFDGCYFYFGGAFKHHPKDNLVKLVTAAGGHVLSRKPKPDSDVTQTINTVAYHAKADSDQRFCTQYIIYEDLSNHRPERVRQGKVWMAPSSWFIDCVMSFELLPLDS</sequence>
<dbReference type="FunFam" id="1.25.40.20:FF:000032">
    <property type="entry name" value="BCL-6 corepressor isoform X1"/>
    <property type="match status" value="1"/>
</dbReference>
<evidence type="ECO:0000259" key="14">
    <source>
        <dbReference type="PROSITE" id="PS50089"/>
    </source>
</evidence>
<feature type="compositionally biased region" description="Basic and acidic residues" evidence="13">
    <location>
        <begin position="287"/>
        <end position="296"/>
    </location>
</feature>
<organism evidence="16 17">
    <name type="scientific">Puma concolor</name>
    <name type="common">Mountain lion</name>
    <name type="synonym">Felis concolor</name>
    <dbReference type="NCBI Taxonomy" id="9696"/>
    <lineage>
        <taxon>Eukaryota</taxon>
        <taxon>Metazoa</taxon>
        <taxon>Chordata</taxon>
        <taxon>Craniata</taxon>
        <taxon>Vertebrata</taxon>
        <taxon>Euteleostomi</taxon>
        <taxon>Mammalia</taxon>
        <taxon>Eutheria</taxon>
        <taxon>Laurasiatheria</taxon>
        <taxon>Carnivora</taxon>
        <taxon>Feliformia</taxon>
        <taxon>Felidae</taxon>
        <taxon>Felinae</taxon>
        <taxon>Puma</taxon>
    </lineage>
</organism>